<dbReference type="Gene3D" id="2.60.40.790">
    <property type="match status" value="1"/>
</dbReference>
<comment type="caution">
    <text evidence="4">The sequence shown here is derived from an EMBL/GenBank/DDBJ whole genome shotgun (WGS) entry which is preliminary data.</text>
</comment>
<dbReference type="EMBL" id="JAESWB010000278">
    <property type="protein sequence ID" value="MBL4954177.1"/>
    <property type="molecule type" value="Genomic_DNA"/>
</dbReference>
<dbReference type="InterPro" id="IPR002068">
    <property type="entry name" value="A-crystallin/Hsp20_dom"/>
</dbReference>
<dbReference type="CDD" id="cd06464">
    <property type="entry name" value="ACD_sHsps-like"/>
    <property type="match status" value="1"/>
</dbReference>
<keyword evidence="5" id="KW-1185">Reference proteome</keyword>
<protein>
    <submittedName>
        <fullName evidence="4">Hsp20/alpha crystallin family protein</fullName>
    </submittedName>
</protein>
<proteinExistence type="inferred from homology"/>
<name>A0ABS1TS85_9BACI</name>
<dbReference type="Pfam" id="PF00011">
    <property type="entry name" value="HSP20"/>
    <property type="match status" value="1"/>
</dbReference>
<dbReference type="PANTHER" id="PTHR11527">
    <property type="entry name" value="HEAT-SHOCK PROTEIN 20 FAMILY MEMBER"/>
    <property type="match status" value="1"/>
</dbReference>
<sequence length="171" mass="19970">MISCENWEREGFTLSSNLPSDKNNSKMPLDPFADFRKAMNEFFNEKPIRGFLQSIDEFFKTPFPFEGGFHVDTVETEDEYIVSAELPGVKKEQIHLNITGNYLTISVENKELETAEDSRNQIYQRKFVRQQSSRTISLPHTINEKMIKASYRDGLLRVRIPRERGKMIEID</sequence>
<accession>A0ABS1TS85</accession>
<feature type="domain" description="SHSP" evidence="3">
    <location>
        <begin position="60"/>
        <end position="171"/>
    </location>
</feature>
<comment type="similarity">
    <text evidence="1 2">Belongs to the small heat shock protein (HSP20) family.</text>
</comment>
<dbReference type="PROSITE" id="PS01031">
    <property type="entry name" value="SHSP"/>
    <property type="match status" value="1"/>
</dbReference>
<dbReference type="Proteomes" id="UP000623967">
    <property type="component" value="Unassembled WGS sequence"/>
</dbReference>
<reference evidence="4 5" key="1">
    <citation type="submission" date="2021-01" db="EMBL/GenBank/DDBJ databases">
        <title>Genome public.</title>
        <authorList>
            <person name="Liu C."/>
            <person name="Sun Q."/>
        </authorList>
    </citation>
    <scope>NUCLEOTIDE SEQUENCE [LARGE SCALE GENOMIC DNA]</scope>
    <source>
        <strain evidence="4 5">YIM B02564</strain>
    </source>
</reference>
<evidence type="ECO:0000313" key="5">
    <source>
        <dbReference type="Proteomes" id="UP000623967"/>
    </source>
</evidence>
<evidence type="ECO:0000313" key="4">
    <source>
        <dbReference type="EMBL" id="MBL4954177.1"/>
    </source>
</evidence>
<evidence type="ECO:0000256" key="2">
    <source>
        <dbReference type="RuleBase" id="RU003616"/>
    </source>
</evidence>
<gene>
    <name evidence="4" type="ORF">JK635_18580</name>
</gene>
<evidence type="ECO:0000256" key="1">
    <source>
        <dbReference type="PROSITE-ProRule" id="PRU00285"/>
    </source>
</evidence>
<evidence type="ECO:0000259" key="3">
    <source>
        <dbReference type="PROSITE" id="PS01031"/>
    </source>
</evidence>
<organism evidence="4 5">
    <name type="scientific">Neobacillus paridis</name>
    <dbReference type="NCBI Taxonomy" id="2803862"/>
    <lineage>
        <taxon>Bacteria</taxon>
        <taxon>Bacillati</taxon>
        <taxon>Bacillota</taxon>
        <taxon>Bacilli</taxon>
        <taxon>Bacillales</taxon>
        <taxon>Bacillaceae</taxon>
        <taxon>Neobacillus</taxon>
    </lineage>
</organism>
<dbReference type="SUPFAM" id="SSF49764">
    <property type="entry name" value="HSP20-like chaperones"/>
    <property type="match status" value="1"/>
</dbReference>
<dbReference type="InterPro" id="IPR008978">
    <property type="entry name" value="HSP20-like_chaperone"/>
</dbReference>
<dbReference type="InterPro" id="IPR031107">
    <property type="entry name" value="Small_HSP"/>
</dbReference>